<gene>
    <name evidence="4" type="ORF">AB835_08850</name>
</gene>
<evidence type="ECO:0000313" key="4">
    <source>
        <dbReference type="EMBL" id="ODS23458.1"/>
    </source>
</evidence>
<proteinExistence type="predicted"/>
<feature type="compositionally biased region" description="Basic and acidic residues" evidence="2">
    <location>
        <begin position="16"/>
        <end position="26"/>
    </location>
</feature>
<reference evidence="4 5" key="1">
    <citation type="journal article" date="2016" name="Appl. Environ. Microbiol.">
        <title>Lack of Overt Genome Reduction in the Bryostatin-Producing Bryozoan Symbiont "Candidatus Endobugula sertula".</title>
        <authorList>
            <person name="Miller I.J."/>
            <person name="Vanee N."/>
            <person name="Fong S.S."/>
            <person name="Lim-Fong G.E."/>
            <person name="Kwan J.C."/>
        </authorList>
    </citation>
    <scope>NUCLEOTIDE SEQUENCE [LARGE SCALE GENOMIC DNA]</scope>
    <source>
        <strain evidence="4">AB1-4</strain>
    </source>
</reference>
<feature type="region of interest" description="Disordered" evidence="2">
    <location>
        <begin position="1"/>
        <end position="40"/>
    </location>
</feature>
<feature type="transmembrane region" description="Helical" evidence="3">
    <location>
        <begin position="50"/>
        <end position="70"/>
    </location>
</feature>
<evidence type="ECO:0000256" key="1">
    <source>
        <dbReference type="SAM" id="Coils"/>
    </source>
</evidence>
<keyword evidence="3" id="KW-1133">Transmembrane helix</keyword>
<dbReference type="STRING" id="62101.AB835_08850"/>
<evidence type="ECO:0000313" key="5">
    <source>
        <dbReference type="Proteomes" id="UP000242502"/>
    </source>
</evidence>
<comment type="caution">
    <text evidence="4">The sequence shown here is derived from an EMBL/GenBank/DDBJ whole genome shotgun (WGS) entry which is preliminary data.</text>
</comment>
<sequence length="272" mass="30364">MTVSQRKEPTVSSVLDSKENVADRRPRVARQHTVRVAQPQRSEAESSSGFIWFTFLMAMVAIVGVSYMLWQLQLSQKTIEEQRFRIIQLEKKLTISDDTASQSLASVSAKVIELSKKAKLAASEIDKLWATRNINRKAIAENSDQLRALGGKQAEQKKQLATLLQLQKTVANVDESVKKLASKQTSLNTSLDAMTQSASEQELLLQSLRERVANQKEELALLAGQAKIGGGAVDKLAAFNTRLTNTEEVIKSLEAFRRTVNRDLRQLKQTKK</sequence>
<name>A0A1D2QPF0_9GAMM</name>
<accession>A0A1D2QPF0</accession>
<evidence type="ECO:0000256" key="2">
    <source>
        <dbReference type="SAM" id="MobiDB-lite"/>
    </source>
</evidence>
<dbReference type="Proteomes" id="UP000242502">
    <property type="component" value="Unassembled WGS sequence"/>
</dbReference>
<dbReference type="EMBL" id="MDLC01000028">
    <property type="protein sequence ID" value="ODS23458.1"/>
    <property type="molecule type" value="Genomic_DNA"/>
</dbReference>
<feature type="coiled-coil region" evidence="1">
    <location>
        <begin position="191"/>
        <end position="225"/>
    </location>
</feature>
<evidence type="ECO:0000256" key="3">
    <source>
        <dbReference type="SAM" id="Phobius"/>
    </source>
</evidence>
<organism evidence="4 5">
    <name type="scientific">Candidatus Endobugula sertula</name>
    <name type="common">Bugula neritina bacterial symbiont</name>
    <dbReference type="NCBI Taxonomy" id="62101"/>
    <lineage>
        <taxon>Bacteria</taxon>
        <taxon>Pseudomonadati</taxon>
        <taxon>Pseudomonadota</taxon>
        <taxon>Gammaproteobacteria</taxon>
        <taxon>Cellvibrionales</taxon>
        <taxon>Cellvibrionaceae</taxon>
        <taxon>Candidatus Endobugula</taxon>
    </lineage>
</organism>
<protein>
    <submittedName>
        <fullName evidence="4">Uncharacterized protein</fullName>
    </submittedName>
</protein>
<keyword evidence="1" id="KW-0175">Coiled coil</keyword>
<dbReference type="AlphaFoldDB" id="A0A1D2QPF0"/>
<keyword evidence="3" id="KW-0472">Membrane</keyword>
<keyword evidence="3" id="KW-0812">Transmembrane</keyword>